<protein>
    <submittedName>
        <fullName evidence="1">Uncharacterized protein</fullName>
    </submittedName>
</protein>
<dbReference type="Gramene" id="A09p18010.2_BraZ1">
    <property type="protein sequence ID" value="A09p18010.2_BraZ1.CDS"/>
    <property type="gene ID" value="A09g18010.2_BraZ1"/>
</dbReference>
<organism evidence="1 2">
    <name type="scientific">Brassica campestris</name>
    <name type="common">Field mustard</name>
    <dbReference type="NCBI Taxonomy" id="3711"/>
    <lineage>
        <taxon>Eukaryota</taxon>
        <taxon>Viridiplantae</taxon>
        <taxon>Streptophyta</taxon>
        <taxon>Embryophyta</taxon>
        <taxon>Tracheophyta</taxon>
        <taxon>Spermatophyta</taxon>
        <taxon>Magnoliopsida</taxon>
        <taxon>eudicotyledons</taxon>
        <taxon>Gunneridae</taxon>
        <taxon>Pentapetalae</taxon>
        <taxon>rosids</taxon>
        <taxon>malvids</taxon>
        <taxon>Brassicales</taxon>
        <taxon>Brassicaceae</taxon>
        <taxon>Brassiceae</taxon>
        <taxon>Brassica</taxon>
    </lineage>
</organism>
<accession>A0A8D9CQE2</accession>
<dbReference type="Proteomes" id="UP000694005">
    <property type="component" value="Chromosome A09"/>
</dbReference>
<name>A0A8D9CQE2_BRACM</name>
<dbReference type="AlphaFoldDB" id="A0A8D9CQE2"/>
<evidence type="ECO:0000313" key="1">
    <source>
        <dbReference type="EMBL" id="CAG7861334.1"/>
    </source>
</evidence>
<dbReference type="PROSITE" id="PS51257">
    <property type="entry name" value="PROKAR_LIPOPROTEIN"/>
    <property type="match status" value="1"/>
</dbReference>
<proteinExistence type="predicted"/>
<evidence type="ECO:0000313" key="2">
    <source>
        <dbReference type="Proteomes" id="UP000694005"/>
    </source>
</evidence>
<sequence>MNSTCKSKELKNRQSGNSSVFDSFAYLTSSSSCLYGTSVGYMGRPILPNPKITLEYEYKKEDLVQRRLWEKQNLENYFACTSWITSDYGMVLF</sequence>
<gene>
    <name evidence="1" type="ORF">BRAPAZ1V2_A09P18010.2</name>
</gene>
<dbReference type="EMBL" id="LS974625">
    <property type="protein sequence ID" value="CAG7861334.1"/>
    <property type="molecule type" value="Genomic_DNA"/>
</dbReference>
<reference evidence="1 2" key="1">
    <citation type="submission" date="2021-07" db="EMBL/GenBank/DDBJ databases">
        <authorList>
            <consortium name="Genoscope - CEA"/>
            <person name="William W."/>
        </authorList>
    </citation>
    <scope>NUCLEOTIDE SEQUENCE [LARGE SCALE GENOMIC DNA]</scope>
</reference>